<feature type="non-terminal residue" evidence="1">
    <location>
        <position position="1"/>
    </location>
</feature>
<proteinExistence type="predicted"/>
<organism evidence="1 2">
    <name type="scientific">Phrynocephalus forsythii</name>
    <dbReference type="NCBI Taxonomy" id="171643"/>
    <lineage>
        <taxon>Eukaryota</taxon>
        <taxon>Metazoa</taxon>
        <taxon>Chordata</taxon>
        <taxon>Craniata</taxon>
        <taxon>Vertebrata</taxon>
        <taxon>Euteleostomi</taxon>
        <taxon>Lepidosauria</taxon>
        <taxon>Squamata</taxon>
        <taxon>Bifurcata</taxon>
        <taxon>Unidentata</taxon>
        <taxon>Episquamata</taxon>
        <taxon>Toxicofera</taxon>
        <taxon>Iguania</taxon>
        <taxon>Acrodonta</taxon>
        <taxon>Agamidae</taxon>
        <taxon>Agaminae</taxon>
        <taxon>Phrynocephalus</taxon>
    </lineage>
</organism>
<evidence type="ECO:0000313" key="2">
    <source>
        <dbReference type="Proteomes" id="UP001142489"/>
    </source>
</evidence>
<evidence type="ECO:0000313" key="1">
    <source>
        <dbReference type="EMBL" id="KAJ7310387.1"/>
    </source>
</evidence>
<reference evidence="1" key="1">
    <citation type="journal article" date="2023" name="DNA Res.">
        <title>Chromosome-level genome assembly of Phrynocephalus forsythii using third-generation DNA sequencing and Hi-C analysis.</title>
        <authorList>
            <person name="Qi Y."/>
            <person name="Zhao W."/>
            <person name="Zhao Y."/>
            <person name="Niu C."/>
            <person name="Cao S."/>
            <person name="Zhang Y."/>
        </authorList>
    </citation>
    <scope>NUCLEOTIDE SEQUENCE</scope>
    <source>
        <tissue evidence="1">Muscle</tissue>
    </source>
</reference>
<dbReference type="Proteomes" id="UP001142489">
    <property type="component" value="Unassembled WGS sequence"/>
</dbReference>
<dbReference type="EMBL" id="JAPFRF010000015">
    <property type="protein sequence ID" value="KAJ7310387.1"/>
    <property type="molecule type" value="Genomic_DNA"/>
</dbReference>
<accession>A0A9Q1AU02</accession>
<name>A0A9Q1AU02_9SAUR</name>
<comment type="caution">
    <text evidence="1">The sequence shown here is derived from an EMBL/GenBank/DDBJ whole genome shotgun (WGS) entry which is preliminary data.</text>
</comment>
<dbReference type="AlphaFoldDB" id="A0A9Q1AU02"/>
<sequence length="59" mass="6265">APKHTITDLRFDTHIPPAILLCVPASETEDLAAEHLGKSCSTPFLPHFGNTVAAGLRDA</sequence>
<gene>
    <name evidence="1" type="ORF">JRQ81_007301</name>
</gene>
<keyword evidence="2" id="KW-1185">Reference proteome</keyword>
<protein>
    <submittedName>
        <fullName evidence="1">Uncharacterized protein</fullName>
    </submittedName>
</protein>